<evidence type="ECO:0000313" key="4">
    <source>
        <dbReference type="Proteomes" id="UP000824998"/>
    </source>
</evidence>
<keyword evidence="4" id="KW-1185">Reference proteome</keyword>
<name>A0A9P7YC58_9HELO</name>
<comment type="caution">
    <text evidence="3">The sequence shown here is derived from an EMBL/GenBank/DDBJ whole genome shotgun (WGS) entry which is preliminary data.</text>
</comment>
<sequence length="402" mass="44227">MSPSRASSISPPPRYSTISTKVMSPSPLRFVSVLPTTPPSTSSSPLPTPPPTPPPTKPVPISNSHTHNQSLSSTPASSKPKLETLPPELLLNIVSYLPPSAFFPLSAVSTKLQTFMHTQLSSICNTRILTYHAYPASILSSDFKLNPLTGSSWLLPTHPAVLQAEEGIWDHEGSGSPHHGYVEDKLRLRISRPGPQFLLFLERRAWEVEARYEMECKEDGGGHMAWALERFCVRPFLEELSGASSPTPTTTLATPPIKCRPSFRHVVTRQKEKIKTKTLGVIRAIKPRKSQKPESATLSSKSTSLLFGEVTESIDEKSARWLEIEAHEKNNGLKAGLVWYFGVPGDGEIPLSKEVPGRKNISTSFKDKMEKTTSKMRRLGDSMRGWRCNGSCTSGVGSFESL</sequence>
<accession>A0A9P7YC58</accession>
<reference evidence="3" key="1">
    <citation type="journal article" date="2021" name="IMA Fungus">
        <title>Genomic characterization of three marine fungi, including Emericellopsis atlantica sp. nov. with signatures of a generalist lifestyle and marine biomass degradation.</title>
        <authorList>
            <person name="Hagestad O.C."/>
            <person name="Hou L."/>
            <person name="Andersen J.H."/>
            <person name="Hansen E.H."/>
            <person name="Altermark B."/>
            <person name="Li C."/>
            <person name="Kuhnert E."/>
            <person name="Cox R.J."/>
            <person name="Crous P.W."/>
            <person name="Spatafora J.W."/>
            <person name="Lail K."/>
            <person name="Amirebrahimi M."/>
            <person name="Lipzen A."/>
            <person name="Pangilinan J."/>
            <person name="Andreopoulos W."/>
            <person name="Hayes R.D."/>
            <person name="Ng V."/>
            <person name="Grigoriev I.V."/>
            <person name="Jackson S.A."/>
            <person name="Sutton T.D.S."/>
            <person name="Dobson A.D.W."/>
            <person name="Rama T."/>
        </authorList>
    </citation>
    <scope>NUCLEOTIDE SEQUENCE</scope>
    <source>
        <strain evidence="3">TRa018bII</strain>
    </source>
</reference>
<dbReference type="EMBL" id="MU251618">
    <property type="protein sequence ID" value="KAG9231188.1"/>
    <property type="molecule type" value="Genomic_DNA"/>
</dbReference>
<protein>
    <recommendedName>
        <fullName evidence="2">F-box domain-containing protein</fullName>
    </recommendedName>
</protein>
<dbReference type="Pfam" id="PF12937">
    <property type="entry name" value="F-box-like"/>
    <property type="match status" value="1"/>
</dbReference>
<feature type="compositionally biased region" description="Low complexity" evidence="1">
    <location>
        <begin position="31"/>
        <end position="45"/>
    </location>
</feature>
<dbReference type="AlphaFoldDB" id="A0A9P7YC58"/>
<dbReference type="PROSITE" id="PS50181">
    <property type="entry name" value="FBOX"/>
    <property type="match status" value="1"/>
</dbReference>
<feature type="domain" description="F-box" evidence="2">
    <location>
        <begin position="79"/>
        <end position="131"/>
    </location>
</feature>
<evidence type="ECO:0000259" key="2">
    <source>
        <dbReference type="PROSITE" id="PS50181"/>
    </source>
</evidence>
<dbReference type="SUPFAM" id="SSF81383">
    <property type="entry name" value="F-box domain"/>
    <property type="match status" value="1"/>
</dbReference>
<feature type="compositionally biased region" description="Pro residues" evidence="1">
    <location>
        <begin position="46"/>
        <end position="58"/>
    </location>
</feature>
<dbReference type="Proteomes" id="UP000824998">
    <property type="component" value="Unassembled WGS sequence"/>
</dbReference>
<feature type="non-terminal residue" evidence="3">
    <location>
        <position position="402"/>
    </location>
</feature>
<dbReference type="InterPro" id="IPR036047">
    <property type="entry name" value="F-box-like_dom_sf"/>
</dbReference>
<evidence type="ECO:0000313" key="3">
    <source>
        <dbReference type="EMBL" id="KAG9231188.1"/>
    </source>
</evidence>
<feature type="region of interest" description="Disordered" evidence="1">
    <location>
        <begin position="1"/>
        <end position="81"/>
    </location>
</feature>
<dbReference type="InterPro" id="IPR001810">
    <property type="entry name" value="F-box_dom"/>
</dbReference>
<dbReference type="OrthoDB" id="3516938at2759"/>
<gene>
    <name evidence="3" type="ORF">BJ875DRAFT_470194</name>
</gene>
<feature type="compositionally biased region" description="Polar residues" evidence="1">
    <location>
        <begin position="61"/>
        <end position="77"/>
    </location>
</feature>
<proteinExistence type="predicted"/>
<organism evidence="3 4">
    <name type="scientific">Amylocarpus encephaloides</name>
    <dbReference type="NCBI Taxonomy" id="45428"/>
    <lineage>
        <taxon>Eukaryota</taxon>
        <taxon>Fungi</taxon>
        <taxon>Dikarya</taxon>
        <taxon>Ascomycota</taxon>
        <taxon>Pezizomycotina</taxon>
        <taxon>Leotiomycetes</taxon>
        <taxon>Helotiales</taxon>
        <taxon>Helotiales incertae sedis</taxon>
        <taxon>Amylocarpus</taxon>
    </lineage>
</organism>
<evidence type="ECO:0000256" key="1">
    <source>
        <dbReference type="SAM" id="MobiDB-lite"/>
    </source>
</evidence>